<keyword evidence="2" id="KW-1185">Reference proteome</keyword>
<reference evidence="1 2" key="1">
    <citation type="journal article" date="2012" name="PLoS Pathog.">
        <title>The genome of the obligate intracellular parasite Trachipleistophora hominis: new insights into microsporidian genome dynamics and reductive evolution.</title>
        <authorList>
            <person name="Heinz E."/>
            <person name="Williams T.A."/>
            <person name="Nakjang S."/>
            <person name="Noel C.J."/>
            <person name="Swan D.C."/>
            <person name="Goldberg A.V."/>
            <person name="Harris S.R."/>
            <person name="Weinmaier T."/>
            <person name="Markert S."/>
            <person name="Becher D."/>
            <person name="Bernhardt J."/>
            <person name="Dagan T."/>
            <person name="Hacker C."/>
            <person name="Lucocq J.M."/>
            <person name="Schweder T."/>
            <person name="Rattei T."/>
            <person name="Hall N."/>
            <person name="Hirt R.P."/>
            <person name="Embley T.M."/>
        </authorList>
    </citation>
    <scope>NUCLEOTIDE SEQUENCE [LARGE SCALE GENOMIC DNA]</scope>
</reference>
<protein>
    <submittedName>
        <fullName evidence="1">Uncharacterized protein</fullName>
    </submittedName>
</protein>
<dbReference type="InterPro" id="IPR031527">
    <property type="entry name" value="DUF5091"/>
</dbReference>
<dbReference type="VEuPathDB" id="MicrosporidiaDB:THOM_0116"/>
<dbReference type="Proteomes" id="UP000011185">
    <property type="component" value="Unassembled WGS sequence"/>
</dbReference>
<dbReference type="HOGENOM" id="CLU_1713232_0_0_1"/>
<dbReference type="AlphaFoldDB" id="L7JZQ3"/>
<accession>L7JZQ3</accession>
<proteinExistence type="predicted"/>
<sequence>MFLKFLNKTPPMQDYLKQLNHVFSSPTFPNILAVFEKDSFIRFNMIYISPITLPHLKAKLENLGMLSWEITSSGINFFFVDFQLQFRGHLTVHRMQRVFALELDFEPVISRTERSGILNELESYLKGCDSVFFMSYFINSDYEILSNSLANSISYLGRRVVEKRKEGEKM</sequence>
<name>L7JZQ3_TRAHO</name>
<gene>
    <name evidence="1" type="ORF">THOM_0116</name>
</gene>
<dbReference type="InParanoid" id="L7JZQ3"/>
<dbReference type="EMBL" id="JH993806">
    <property type="protein sequence ID" value="ELQ76919.1"/>
    <property type="molecule type" value="Genomic_DNA"/>
</dbReference>
<dbReference type="Pfam" id="PF17012">
    <property type="entry name" value="DUF5091"/>
    <property type="match status" value="1"/>
</dbReference>
<evidence type="ECO:0000313" key="1">
    <source>
        <dbReference type="EMBL" id="ELQ76919.1"/>
    </source>
</evidence>
<evidence type="ECO:0000313" key="2">
    <source>
        <dbReference type="Proteomes" id="UP000011185"/>
    </source>
</evidence>
<organism evidence="1 2">
    <name type="scientific">Trachipleistophora hominis</name>
    <name type="common">Microsporidian parasite</name>
    <dbReference type="NCBI Taxonomy" id="72359"/>
    <lineage>
        <taxon>Eukaryota</taxon>
        <taxon>Fungi</taxon>
        <taxon>Fungi incertae sedis</taxon>
        <taxon>Microsporidia</taxon>
        <taxon>Pleistophoridae</taxon>
        <taxon>Trachipleistophora</taxon>
    </lineage>
</organism>
<dbReference type="OMA" id="YFINSDY"/>
<dbReference type="OrthoDB" id="2193909at2759"/>